<dbReference type="InterPro" id="IPR051207">
    <property type="entry name" value="ComplexI_NDUFA9_subunit"/>
</dbReference>
<dbReference type="InterPro" id="IPR036291">
    <property type="entry name" value="NAD(P)-bd_dom_sf"/>
</dbReference>
<gene>
    <name evidence="2" type="ORF">HNR10_005986</name>
</gene>
<dbReference type="SUPFAM" id="SSF51735">
    <property type="entry name" value="NAD(P)-binding Rossmann-fold domains"/>
    <property type="match status" value="1"/>
</dbReference>
<sequence>MTDDGPRAAAAVKSILVTGATGTLGRPVVERLRTAGHRVRTLSRHPDQGDPRAHAVDLRTGTGLTEALEGAEVVVHCASTPRGGDIQAATHLIRSARRAGVDHLVYISIVGVDRVPLGYYRTKHTIERALAAGPLGWTVLRTTQFHDLVQGICARMARLPVLPCPDIPLQPIDTGEVAARLAQIAQGPPAGRVPDMGGPRVETLPDLARAYLDARGPRRRVRPVRVPGQMMDACREGGLLAPDRAVGSITFEEFLAR</sequence>
<evidence type="ECO:0000259" key="1">
    <source>
        <dbReference type="Pfam" id="PF13460"/>
    </source>
</evidence>
<comment type="caution">
    <text evidence="2">The sequence shown here is derived from an EMBL/GenBank/DDBJ whole genome shotgun (WGS) entry which is preliminary data.</text>
</comment>
<reference evidence="2 3" key="1">
    <citation type="submission" date="2020-07" db="EMBL/GenBank/DDBJ databases">
        <title>Sequencing the genomes of 1000 actinobacteria strains.</title>
        <authorList>
            <person name="Klenk H.-P."/>
        </authorList>
    </citation>
    <scope>NUCLEOTIDE SEQUENCE [LARGE SCALE GENOMIC DNA]</scope>
    <source>
        <strain evidence="2 3">DSM 44442</strain>
    </source>
</reference>
<dbReference type="AlphaFoldDB" id="A0A7Z0ETP6"/>
<evidence type="ECO:0000313" key="2">
    <source>
        <dbReference type="EMBL" id="NYJ38105.1"/>
    </source>
</evidence>
<name>A0A7Z0ETP6_9ACTN</name>
<feature type="domain" description="NAD(P)-binding" evidence="1">
    <location>
        <begin position="19"/>
        <end position="147"/>
    </location>
</feature>
<dbReference type="Proteomes" id="UP000572051">
    <property type="component" value="Unassembled WGS sequence"/>
</dbReference>
<protein>
    <submittedName>
        <fullName evidence="2">Uncharacterized protein YbjT (DUF2867 family)</fullName>
    </submittedName>
</protein>
<dbReference type="RefSeq" id="WP_179829296.1">
    <property type="nucleotide sequence ID" value="NZ_JACCFS010000001.1"/>
</dbReference>
<dbReference type="PANTHER" id="PTHR12126:SF11">
    <property type="entry name" value="NADH DEHYDROGENASE [UBIQUINONE] 1 ALPHA SUBCOMPLEX SUBUNIT 9, MITOCHONDRIAL"/>
    <property type="match status" value="1"/>
</dbReference>
<dbReference type="InterPro" id="IPR016040">
    <property type="entry name" value="NAD(P)-bd_dom"/>
</dbReference>
<dbReference type="Gene3D" id="3.40.50.720">
    <property type="entry name" value="NAD(P)-binding Rossmann-like Domain"/>
    <property type="match status" value="1"/>
</dbReference>
<dbReference type="GO" id="GO:0044877">
    <property type="term" value="F:protein-containing complex binding"/>
    <property type="evidence" value="ECO:0007669"/>
    <property type="project" value="TreeGrafter"/>
</dbReference>
<accession>A0A7Z0ETP6</accession>
<evidence type="ECO:0000313" key="3">
    <source>
        <dbReference type="Proteomes" id="UP000572051"/>
    </source>
</evidence>
<organism evidence="2 3">
    <name type="scientific">Nocardiopsis aegyptia</name>
    <dbReference type="NCBI Taxonomy" id="220378"/>
    <lineage>
        <taxon>Bacteria</taxon>
        <taxon>Bacillati</taxon>
        <taxon>Actinomycetota</taxon>
        <taxon>Actinomycetes</taxon>
        <taxon>Streptosporangiales</taxon>
        <taxon>Nocardiopsidaceae</taxon>
        <taxon>Nocardiopsis</taxon>
    </lineage>
</organism>
<dbReference type="EMBL" id="JACCFS010000001">
    <property type="protein sequence ID" value="NYJ38105.1"/>
    <property type="molecule type" value="Genomic_DNA"/>
</dbReference>
<dbReference type="PANTHER" id="PTHR12126">
    <property type="entry name" value="NADH-UBIQUINONE OXIDOREDUCTASE 39 KDA SUBUNIT-RELATED"/>
    <property type="match status" value="1"/>
</dbReference>
<proteinExistence type="predicted"/>
<keyword evidence="3" id="KW-1185">Reference proteome</keyword>
<dbReference type="Pfam" id="PF13460">
    <property type="entry name" value="NAD_binding_10"/>
    <property type="match status" value="1"/>
</dbReference>